<evidence type="ECO:0000259" key="17">
    <source>
        <dbReference type="PROSITE" id="PS50014"/>
    </source>
</evidence>
<feature type="compositionally biased region" description="Low complexity" evidence="16">
    <location>
        <begin position="1593"/>
        <end position="1605"/>
    </location>
</feature>
<dbReference type="PROSITE" id="PS50014">
    <property type="entry name" value="BROMODOMAIN_2"/>
    <property type="match status" value="1"/>
</dbReference>
<dbReference type="Pfam" id="PF05964">
    <property type="entry name" value="FYRN"/>
    <property type="match status" value="1"/>
</dbReference>
<dbReference type="SMART" id="SM00249">
    <property type="entry name" value="PHD"/>
    <property type="match status" value="4"/>
</dbReference>
<dbReference type="PRINTS" id="PR00503">
    <property type="entry name" value="BROMODOMAIN"/>
</dbReference>
<dbReference type="EMBL" id="GL376614">
    <property type="status" value="NOT_ANNOTATED_CDS"/>
    <property type="molecule type" value="Genomic_DNA"/>
</dbReference>
<dbReference type="eggNOG" id="KOG1828">
    <property type="taxonomic scope" value="Eukaryota"/>
</dbReference>
<dbReference type="Proteomes" id="UP000019132">
    <property type="component" value="Unassembled WGS sequence"/>
</dbReference>
<dbReference type="PROSITE" id="PS51543">
    <property type="entry name" value="FYRC"/>
    <property type="match status" value="1"/>
</dbReference>
<organism evidence="20 21">
    <name type="scientific">Globisporangium ultimum (strain ATCC 200006 / CBS 805.95 / DAOM BR144)</name>
    <name type="common">Pythium ultimum</name>
    <dbReference type="NCBI Taxonomy" id="431595"/>
    <lineage>
        <taxon>Eukaryota</taxon>
        <taxon>Sar</taxon>
        <taxon>Stramenopiles</taxon>
        <taxon>Oomycota</taxon>
        <taxon>Peronosporomycetes</taxon>
        <taxon>Pythiales</taxon>
        <taxon>Pythiaceae</taxon>
        <taxon>Globisporangium</taxon>
    </lineage>
</organism>
<dbReference type="InterPro" id="IPR036427">
    <property type="entry name" value="Bromodomain-like_sf"/>
</dbReference>
<evidence type="ECO:0000256" key="15">
    <source>
        <dbReference type="PROSITE-ProRule" id="PRU00146"/>
    </source>
</evidence>
<dbReference type="EnsemblProtists" id="PYU1_T013823">
    <property type="protein sequence ID" value="PYU1_T013823"/>
    <property type="gene ID" value="PYU1_G013794"/>
</dbReference>
<dbReference type="InterPro" id="IPR003889">
    <property type="entry name" value="FYrich_C"/>
</dbReference>
<evidence type="ECO:0000256" key="5">
    <source>
        <dbReference type="ARBA" id="ARBA00022737"/>
    </source>
</evidence>
<feature type="compositionally biased region" description="Polar residues" evidence="16">
    <location>
        <begin position="1524"/>
        <end position="1542"/>
    </location>
</feature>
<dbReference type="CDD" id="cd10518">
    <property type="entry name" value="SET_SETD1-like"/>
    <property type="match status" value="1"/>
</dbReference>
<keyword evidence="7" id="KW-0862">Zinc</keyword>
<dbReference type="Gene3D" id="3.30.160.360">
    <property type="match status" value="1"/>
</dbReference>
<evidence type="ECO:0000256" key="8">
    <source>
        <dbReference type="ARBA" id="ARBA00022853"/>
    </source>
</evidence>
<accession>K3X9C4</accession>
<sequence>MRLACVACRQMVGALAPQEEALSDTQRHPSAAADGALHAAQQEQAQDSTSSAANCEVKSENAQQKQDMEDEKVVSTSKKVARCTMCDGYFHIPCLLRQQQEEGRGEYEGVIALLKQLDWKNFVCKKCALPANKSGRRGGKAKAPLLVPAGVLDYLSDGSGDEDDDESQGIFETVEAQDDQTAMAESTNPDKLGDGDSTAAHVLVLSDNEENDGEDEDDNDVVIVCDMCLADFNMIEVIEDAATRAPPPRPWYCSKCVRSLKRARKRKQRISKQMLLEMQIYGGLLRPTAAKVIDVNAAALRGKPPSTTGELKNMFALVGKRVGIFLKWDKHWVMGRVLSFEAAEPTFLHTVRFEDGTEKSLPLYAFPLVVGTSTMVYVKVPILQNQWWPGQLLRLNPMAKKMLAPTPEDEEMITSFRLVSIYTSSDHKGKTQNVSCWVPKYLCRSMDKFNPLPEHFLKEDPITAQTMSNEFSASKERAITEHRMEHAVLQIGFLKLLRAISMEGEDRLKQLAEALIGRQLTDSRLHQCPGHSTSYGNEQSNANCLCAFTVSSYNQVSMELTLERDEVEVKVDLTKASSRYYLQDSLHYAELAVRFYNSGIVDAESGHEKETRDLLNATVNDMPISSDPDAKKTEPSGDNLTSTEACCSLCLLPDQDVSQNSPDKLNEELVTCVKCAKCFHLECCDPPHDPTPLLNEEDGFVLLEDINSPFICSKCISCAGCSKSVTDVEAQTVKSPGWSQWRLPLRVVSLCADCVPFYEVQQYCSVCLEVLGDEALSTCIELYSCSNCHHWVHAKCEPDPHPVFLACQSSEEYELDVNVELPDVASFKVGDGADKKFDDLDESTSNSLVKSTSSTSTPEDDTSSEINVLNGTTGESKPARLVDEEFALSLKFKDSYDSKILNKYECLTCRKARMLQVVYRLKAEDKLELFKEPVTRSIAPTYFDVIKNPMDLSTIQKKILRNEYSRLNFRDFRDDFELMCLNAVTFNSKERDFLIWREAWRFYGQGQKIFRQTAPKSRMKHRGGKYYDALVTAAKRQLPNNSSIGKKQLDDGTDAADDDFAGSVNGDNDDEMDQDGEDERENGDVGDLGNEPQNTIKAEEQQPKLIKVPTVIAYTFADIATVAIMEHQPEMTYSYDQKICFSCSQSKQFEATVIQEKSKALHQVWTADARKQKKDSEKCPLCKLRWNPDDEDLIQCDACELWAHPKCDSLLTEEPDRYKKLVEDPSALYICGVCRPKERLTLSNIPNSWKCQTLINKIQEKRGQLDIKWKEARSQLTQAKQWKYWKDHTPVFLYILRLGEECMKNLAYRSVNFQENWFRFTKEQELVDNKVVLPSWLVQKASRYLRFKRYSRGPKASLRRQQRKSSSFYSQQGIERQKDASAISTIVSEACSCAALLACVHLFYGWRPLPKVVLHLLDNDASADQGREGLSEQVLKMLRLENSGMTLDEEIVMIKKQYERRIGKKPREQNELDDSGSGGQHYHFPCAFDFGVVFLPNGETCCPKAEHMEIVARKQKQRMITADTPATASDNAQVQPETSSVETAAPDVSVTEPKEGENEDGGRAEDEPSGSKGDDASEGIQNDSSTNDEVGKNASESTESASNAAKPETAVAGEHAEEDQSSTEEALSPVALSNITGTITTTALGAAGCAVTPTAPSAPVLPVIDPSPEPRRHLRSDLPILGSDPKKKGGSATKSKRQQCYRLGALTVHSLGHIVVGNPTFHSRDAIYPLGFRSTRIFWSSRSLETRCLYECVITNTDIEERAKKKKARLVSGHNESESSPNNAVKTTTRAVFKIVASDDQDHPIVAFSPDDALIELRSRVVALYEDHHCFGASYDKNPFLNRSSWFSYGLSGGDFFGFSLPDIVKEIEQLPHAATTSISRSFVAKKLGQSSAGSRKRNFSEMMDGSKSLSYEKSQLDIASRNDDVYVFTQHLPTAKQFEDALHEIEQLMTKEERARLSTGSTRTDGYEGKYLQHDEAPRAVRRRLNKHATTAEPLAPSNTTANTSNSATSNSTTAPPSSNGNANTKASSGVAMDLEHLPIAMQYRELRRRPFDERLEVRKSKIHGYGLFTKEKFAEGQMIVEYQGQMIAQDVADEREKFYEEIGIGSCYMFRLDEKTIIDATRVGNLARFINHSCDPKAFARVVTVEGNEKKIVIFAKRAIEAGDEVTRHE</sequence>
<dbReference type="VEuPathDB" id="FungiDB:PYU1_G013794"/>
<keyword evidence="8" id="KW-0156">Chromatin regulator</keyword>
<dbReference type="InParanoid" id="K3X9C4"/>
<feature type="compositionally biased region" description="Polar residues" evidence="16">
    <location>
        <begin position="41"/>
        <end position="53"/>
    </location>
</feature>
<dbReference type="Gene3D" id="3.30.40.10">
    <property type="entry name" value="Zinc/RING finger domain, C3HC4 (zinc finger)"/>
    <property type="match status" value="1"/>
</dbReference>
<feature type="domain" description="Bromo" evidence="17">
    <location>
        <begin position="922"/>
        <end position="994"/>
    </location>
</feature>
<keyword evidence="6 15" id="KW-0863">Zinc-finger</keyword>
<dbReference type="GO" id="GO:0140938">
    <property type="term" value="F:histone H3 methyltransferase activity"/>
    <property type="evidence" value="ECO:0007669"/>
    <property type="project" value="UniProtKB-ARBA"/>
</dbReference>
<feature type="compositionally biased region" description="Acidic residues" evidence="16">
    <location>
        <begin position="1051"/>
        <end position="1060"/>
    </location>
</feature>
<dbReference type="InterPro" id="IPR046341">
    <property type="entry name" value="SET_dom_sf"/>
</dbReference>
<dbReference type="InterPro" id="IPR011011">
    <property type="entry name" value="Znf_FYVE_PHD"/>
</dbReference>
<protein>
    <submittedName>
        <fullName evidence="20">Uncharacterized protein</fullName>
    </submittedName>
</protein>
<dbReference type="GO" id="GO:0005634">
    <property type="term" value="C:nucleus"/>
    <property type="evidence" value="ECO:0007669"/>
    <property type="project" value="UniProtKB-SubCell"/>
</dbReference>
<evidence type="ECO:0000259" key="18">
    <source>
        <dbReference type="PROSITE" id="PS50016"/>
    </source>
</evidence>
<dbReference type="Gene3D" id="1.20.920.10">
    <property type="entry name" value="Bromodomain-like"/>
    <property type="match status" value="1"/>
</dbReference>
<dbReference type="SUPFAM" id="SSF82199">
    <property type="entry name" value="SET domain"/>
    <property type="match status" value="1"/>
</dbReference>
<evidence type="ECO:0000256" key="12">
    <source>
        <dbReference type="ARBA" id="ARBA00023163"/>
    </source>
</evidence>
<evidence type="ECO:0000256" key="2">
    <source>
        <dbReference type="ARBA" id="ARBA00022553"/>
    </source>
</evidence>
<dbReference type="HOGENOM" id="CLU_000368_0_0_1"/>
<evidence type="ECO:0000259" key="19">
    <source>
        <dbReference type="PROSITE" id="PS50280"/>
    </source>
</evidence>
<dbReference type="GO" id="GO:0003677">
    <property type="term" value="F:DNA binding"/>
    <property type="evidence" value="ECO:0007669"/>
    <property type="project" value="UniProtKB-KW"/>
</dbReference>
<dbReference type="PANTHER" id="PTHR45888">
    <property type="entry name" value="HL01030P-RELATED"/>
    <property type="match status" value="1"/>
</dbReference>
<feature type="compositionally biased region" description="Polar residues" evidence="16">
    <location>
        <begin position="1579"/>
        <end position="1588"/>
    </location>
</feature>
<feature type="region of interest" description="Disordered" evidence="16">
    <location>
        <begin position="1523"/>
        <end position="1626"/>
    </location>
</feature>
<dbReference type="PROSITE" id="PS50016">
    <property type="entry name" value="ZF_PHD_2"/>
    <property type="match status" value="1"/>
</dbReference>
<dbReference type="InterPro" id="IPR001487">
    <property type="entry name" value="Bromodomain"/>
</dbReference>
<feature type="region of interest" description="Disordered" evidence="16">
    <location>
        <begin position="19"/>
        <end position="71"/>
    </location>
</feature>
<dbReference type="PANTHER" id="PTHR45888:SF5">
    <property type="entry name" value="D4, ISOFORM A"/>
    <property type="match status" value="1"/>
</dbReference>
<feature type="domain" description="PHD-type" evidence="18">
    <location>
        <begin position="1176"/>
        <end position="1237"/>
    </location>
</feature>
<evidence type="ECO:0000256" key="10">
    <source>
        <dbReference type="ARBA" id="ARBA00023117"/>
    </source>
</evidence>
<dbReference type="InterPro" id="IPR019787">
    <property type="entry name" value="Znf_PHD-finger"/>
</dbReference>
<dbReference type="InterPro" id="IPR001965">
    <property type="entry name" value="Znf_PHD"/>
</dbReference>
<dbReference type="STRING" id="431595.K3X9C4"/>
<feature type="compositionally biased region" description="Acidic residues" evidence="16">
    <location>
        <begin position="1067"/>
        <end position="1081"/>
    </location>
</feature>
<evidence type="ECO:0000256" key="4">
    <source>
        <dbReference type="ARBA" id="ARBA00022723"/>
    </source>
</evidence>
<reference evidence="20" key="3">
    <citation type="submission" date="2015-02" db="UniProtKB">
        <authorList>
            <consortium name="EnsemblProtists"/>
        </authorList>
    </citation>
    <scope>IDENTIFICATION</scope>
    <source>
        <strain evidence="20">DAOM BR144</strain>
    </source>
</reference>
<feature type="compositionally biased region" description="Low complexity" evidence="16">
    <location>
        <begin position="31"/>
        <end position="40"/>
    </location>
</feature>
<dbReference type="PROSITE" id="PS50280">
    <property type="entry name" value="SET"/>
    <property type="match status" value="1"/>
</dbReference>
<dbReference type="SMART" id="SM00541">
    <property type="entry name" value="FYRN"/>
    <property type="match status" value="1"/>
</dbReference>
<dbReference type="SMART" id="SM00297">
    <property type="entry name" value="BROMO"/>
    <property type="match status" value="1"/>
</dbReference>
<keyword evidence="2" id="KW-0597">Phosphoprotein</keyword>
<evidence type="ECO:0000313" key="20">
    <source>
        <dbReference type="EnsemblProtists" id="PYU1_T013823"/>
    </source>
</evidence>
<feature type="region of interest" description="Disordered" evidence="16">
    <location>
        <begin position="619"/>
        <end position="639"/>
    </location>
</feature>
<feature type="compositionally biased region" description="Basic and acidic residues" evidence="16">
    <location>
        <begin position="1552"/>
        <end position="1566"/>
    </location>
</feature>
<dbReference type="SUPFAM" id="SSF57903">
    <property type="entry name" value="FYVE/PHD zinc finger"/>
    <property type="match status" value="1"/>
</dbReference>
<reference evidence="21" key="2">
    <citation type="submission" date="2010-04" db="EMBL/GenBank/DDBJ databases">
        <authorList>
            <person name="Buell R."/>
            <person name="Hamilton J."/>
            <person name="Hostetler J."/>
        </authorList>
    </citation>
    <scope>NUCLEOTIDE SEQUENCE [LARGE SCALE GENOMIC DNA]</scope>
    <source>
        <strain evidence="21">DAOM:BR144</strain>
    </source>
</reference>
<dbReference type="SUPFAM" id="SSF47370">
    <property type="entry name" value="Bromodomain"/>
    <property type="match status" value="1"/>
</dbReference>
<feature type="region of interest" description="Disordered" evidence="16">
    <location>
        <begin position="1655"/>
        <end position="1697"/>
    </location>
</feature>
<feature type="compositionally biased region" description="Low complexity" evidence="16">
    <location>
        <begin position="1997"/>
        <end position="2021"/>
    </location>
</feature>
<keyword evidence="13" id="KW-0539">Nucleus</keyword>
<dbReference type="Pfam" id="PF00439">
    <property type="entry name" value="Bromodomain"/>
    <property type="match status" value="1"/>
</dbReference>
<evidence type="ECO:0000256" key="3">
    <source>
        <dbReference type="ARBA" id="ARBA00022679"/>
    </source>
</evidence>
<feature type="domain" description="SET" evidence="19">
    <location>
        <begin position="2055"/>
        <end position="2172"/>
    </location>
</feature>
<dbReference type="eggNOG" id="KOG4443">
    <property type="taxonomic scope" value="Eukaryota"/>
</dbReference>
<keyword evidence="21" id="KW-1185">Reference proteome</keyword>
<evidence type="ECO:0000256" key="9">
    <source>
        <dbReference type="ARBA" id="ARBA00023015"/>
    </source>
</evidence>
<dbReference type="InterPro" id="IPR001214">
    <property type="entry name" value="SET_dom"/>
</dbReference>
<evidence type="ECO:0000256" key="6">
    <source>
        <dbReference type="ARBA" id="ARBA00022771"/>
    </source>
</evidence>
<keyword evidence="10 14" id="KW-0103">Bromodomain</keyword>
<dbReference type="Pfam" id="PF00856">
    <property type="entry name" value="SET"/>
    <property type="match status" value="1"/>
</dbReference>
<dbReference type="eggNOG" id="KOG1084">
    <property type="taxonomic scope" value="Eukaryota"/>
</dbReference>
<dbReference type="InterPro" id="IPR013083">
    <property type="entry name" value="Znf_RING/FYVE/PHD"/>
</dbReference>
<dbReference type="PROSITE" id="PS51542">
    <property type="entry name" value="FYRN"/>
    <property type="match status" value="1"/>
</dbReference>
<evidence type="ECO:0000256" key="14">
    <source>
        <dbReference type="PROSITE-ProRule" id="PRU00035"/>
    </source>
</evidence>
<dbReference type="Gene3D" id="2.170.270.10">
    <property type="entry name" value="SET domain"/>
    <property type="match status" value="1"/>
</dbReference>
<keyword evidence="9" id="KW-0805">Transcription regulation</keyword>
<feature type="region of interest" description="Disordered" evidence="16">
    <location>
        <begin position="176"/>
        <end position="196"/>
    </location>
</feature>
<evidence type="ECO:0000256" key="1">
    <source>
        <dbReference type="ARBA" id="ARBA00004123"/>
    </source>
</evidence>
<dbReference type="GO" id="GO:0008270">
    <property type="term" value="F:zinc ion binding"/>
    <property type="evidence" value="ECO:0007669"/>
    <property type="project" value="UniProtKB-KW"/>
</dbReference>
<name>K3X9C4_GLOUD</name>
<evidence type="ECO:0000256" key="13">
    <source>
        <dbReference type="ARBA" id="ARBA00023242"/>
    </source>
</evidence>
<keyword evidence="11" id="KW-0238">DNA-binding</keyword>
<keyword evidence="4" id="KW-0479">Metal-binding</keyword>
<feature type="compositionally biased region" description="Polar residues" evidence="16">
    <location>
        <begin position="179"/>
        <end position="189"/>
    </location>
</feature>
<comment type="subcellular location">
    <subcellularLocation>
        <location evidence="1">Nucleus</location>
    </subcellularLocation>
</comment>
<keyword evidence="3" id="KW-0808">Transferase</keyword>
<reference evidence="21" key="1">
    <citation type="journal article" date="2010" name="Genome Biol.">
        <title>Genome sequence of the necrotrophic plant pathogen Pythium ultimum reveals original pathogenicity mechanisms and effector repertoire.</title>
        <authorList>
            <person name="Levesque C.A."/>
            <person name="Brouwer H."/>
            <person name="Cano L."/>
            <person name="Hamilton J.P."/>
            <person name="Holt C."/>
            <person name="Huitema E."/>
            <person name="Raffaele S."/>
            <person name="Robideau G.P."/>
            <person name="Thines M."/>
            <person name="Win J."/>
            <person name="Zerillo M.M."/>
            <person name="Beakes G.W."/>
            <person name="Boore J.L."/>
            <person name="Busam D."/>
            <person name="Dumas B."/>
            <person name="Ferriera S."/>
            <person name="Fuerstenberg S.I."/>
            <person name="Gachon C.M."/>
            <person name="Gaulin E."/>
            <person name="Govers F."/>
            <person name="Grenville-Briggs L."/>
            <person name="Horner N."/>
            <person name="Hostetler J."/>
            <person name="Jiang R.H."/>
            <person name="Johnson J."/>
            <person name="Krajaejun T."/>
            <person name="Lin H."/>
            <person name="Meijer H.J."/>
            <person name="Moore B."/>
            <person name="Morris P."/>
            <person name="Phuntmart V."/>
            <person name="Puiu D."/>
            <person name="Shetty J."/>
            <person name="Stajich J.E."/>
            <person name="Tripathy S."/>
            <person name="Wawra S."/>
            <person name="van West P."/>
            <person name="Whitty B.R."/>
            <person name="Coutinho P.M."/>
            <person name="Henrissat B."/>
            <person name="Martin F."/>
            <person name="Thomas P.D."/>
            <person name="Tyler B.M."/>
            <person name="De Vries R.P."/>
            <person name="Kamoun S."/>
            <person name="Yandell M."/>
            <person name="Tisserat N."/>
            <person name="Buell C.R."/>
        </authorList>
    </citation>
    <scope>NUCLEOTIDE SEQUENCE</scope>
    <source>
        <strain evidence="21">DAOM:BR144</strain>
    </source>
</reference>
<dbReference type="SMART" id="SM00317">
    <property type="entry name" value="SET"/>
    <property type="match status" value="1"/>
</dbReference>
<evidence type="ECO:0000256" key="7">
    <source>
        <dbReference type="ARBA" id="ARBA00022833"/>
    </source>
</evidence>
<dbReference type="InterPro" id="IPR003888">
    <property type="entry name" value="FYrich_N"/>
</dbReference>
<proteinExistence type="predicted"/>
<dbReference type="OMA" id="ICFGEFK"/>
<dbReference type="CDD" id="cd04369">
    <property type="entry name" value="Bromodomain"/>
    <property type="match status" value="1"/>
</dbReference>
<keyword evidence="12" id="KW-0804">Transcription</keyword>
<feature type="compositionally biased region" description="Basic and acidic residues" evidence="16">
    <location>
        <begin position="1966"/>
        <end position="1980"/>
    </location>
</feature>
<feature type="compositionally biased region" description="Low complexity" evidence="16">
    <location>
        <begin position="843"/>
        <end position="857"/>
    </location>
</feature>
<dbReference type="Pfam" id="PF05965">
    <property type="entry name" value="FYRC"/>
    <property type="match status" value="1"/>
</dbReference>
<evidence type="ECO:0000256" key="16">
    <source>
        <dbReference type="SAM" id="MobiDB-lite"/>
    </source>
</evidence>
<evidence type="ECO:0000313" key="21">
    <source>
        <dbReference type="Proteomes" id="UP000019132"/>
    </source>
</evidence>
<feature type="region of interest" description="Disordered" evidence="16">
    <location>
        <begin position="838"/>
        <end position="870"/>
    </location>
</feature>
<evidence type="ECO:0000256" key="11">
    <source>
        <dbReference type="ARBA" id="ARBA00023125"/>
    </source>
</evidence>
<feature type="region of interest" description="Disordered" evidence="16">
    <location>
        <begin position="1953"/>
        <end position="2028"/>
    </location>
</feature>
<feature type="region of interest" description="Disordered" evidence="16">
    <location>
        <begin position="1041"/>
        <end position="1100"/>
    </location>
</feature>
<dbReference type="GO" id="GO:0016279">
    <property type="term" value="F:protein-lysine N-methyltransferase activity"/>
    <property type="evidence" value="ECO:0007669"/>
    <property type="project" value="UniProtKB-ARBA"/>
</dbReference>
<keyword evidence="5" id="KW-0677">Repeat</keyword>